<dbReference type="InterPro" id="IPR003660">
    <property type="entry name" value="HAMP_dom"/>
</dbReference>
<dbReference type="PROSITE" id="PS50885">
    <property type="entry name" value="HAMP"/>
    <property type="match status" value="1"/>
</dbReference>
<dbReference type="GO" id="GO:0006935">
    <property type="term" value="P:chemotaxis"/>
    <property type="evidence" value="ECO:0007669"/>
    <property type="project" value="UniProtKB-KW"/>
</dbReference>
<dbReference type="GO" id="GO:0005886">
    <property type="term" value="C:plasma membrane"/>
    <property type="evidence" value="ECO:0007669"/>
    <property type="project" value="UniProtKB-SubCell"/>
</dbReference>
<dbReference type="CDD" id="cd12912">
    <property type="entry name" value="PDC2_MCP_like"/>
    <property type="match status" value="1"/>
</dbReference>
<dbReference type="PANTHER" id="PTHR32089">
    <property type="entry name" value="METHYL-ACCEPTING CHEMOTAXIS PROTEIN MCPB"/>
    <property type="match status" value="1"/>
</dbReference>
<comment type="subcellular location">
    <subcellularLocation>
        <location evidence="1">Cell membrane</location>
        <topology evidence="1">Multi-pass membrane protein</topology>
    </subcellularLocation>
</comment>
<comment type="caution">
    <text evidence="13">The sequence shown here is derived from an EMBL/GenBank/DDBJ whole genome shotgun (WGS) entry which is preliminary data.</text>
</comment>
<dbReference type="SMART" id="SM00304">
    <property type="entry name" value="HAMP"/>
    <property type="match status" value="1"/>
</dbReference>
<sequence>MKKKLRSMRFRLTLMILVLTLVPLVSLAAIQLTQFKSQLTDSINDQEMGVAKKQSDATAVWLDSKVGAMRKLLESNPSFSELDAQGKQVAVQAIVQTDPEVQMTIVADANGHIPAEDGTFTDISDRQYFQEAKSTKQPAFSDLLQIRGSETLGITIAVPFFDAQNQFQGTIIDVVSAEALQSSFSDLIVGETGFGVLLSEAGMVMYHPAKDKVNKPYKEAFGSESHHAAVEAIIAGQMGFTTYTDDEGVDKIAAYSTVSQTGWKIYVTVPDTEVYGSLQDSLNKTSVLVLITMVVVILIAVYMAGFIAKPVKQLSQFVNVMADADFTHSLPGKMLRRTDEIGHLAQSVERMSSSIRGVLGQVADQTSNVKTNIGQSSASMSSLAAQVEDVSATTQQMSAGMEETAAMAEEMNTVSAEIKEAVNSIAIKAQDGSAMADEIAVRAQQLKDSAVSSRNSAQDIHGAIDSESRAAMEQAKAVERIHVLTDSILQITTQTNLLALNAAIEAARAGEAGKGFAVVAGEIRKLAETSAKTAGEIQSVAGLVMDSVTALTKSSEKALAFIDETVIKDYNAMVDNGEQYYRDAGSVQALVTDFSATAEQLLASIQNVAQSIHEVTLSNNENASGTQNIVEKTSDMREHSDRLAALMLQTEETTAQLLIAVSKFKI</sequence>
<dbReference type="Pfam" id="PF00015">
    <property type="entry name" value="MCPsignal"/>
    <property type="match status" value="1"/>
</dbReference>
<evidence type="ECO:0000256" key="2">
    <source>
        <dbReference type="ARBA" id="ARBA00022475"/>
    </source>
</evidence>
<keyword evidence="5 10" id="KW-1133">Transmembrane helix</keyword>
<proteinExistence type="inferred from homology"/>
<keyword evidence="14" id="KW-1185">Reference proteome</keyword>
<dbReference type="EMBL" id="JANIPJ010000013">
    <property type="protein sequence ID" value="MCR2805719.1"/>
    <property type="molecule type" value="Genomic_DNA"/>
</dbReference>
<keyword evidence="6 10" id="KW-0472">Membrane</keyword>
<keyword evidence="4 10" id="KW-0812">Transmembrane</keyword>
<evidence type="ECO:0000256" key="5">
    <source>
        <dbReference type="ARBA" id="ARBA00022989"/>
    </source>
</evidence>
<evidence type="ECO:0000313" key="13">
    <source>
        <dbReference type="EMBL" id="MCR2805719.1"/>
    </source>
</evidence>
<keyword evidence="7 9" id="KW-0807">Transducer</keyword>
<evidence type="ECO:0000313" key="14">
    <source>
        <dbReference type="Proteomes" id="UP001141950"/>
    </source>
</evidence>
<keyword evidence="2" id="KW-1003">Cell membrane</keyword>
<dbReference type="Pfam" id="PF02743">
    <property type="entry name" value="dCache_1"/>
    <property type="match status" value="1"/>
</dbReference>
<gene>
    <name evidence="13" type="ORF">NQZ67_17695</name>
</gene>
<keyword evidence="3" id="KW-0145">Chemotaxis</keyword>
<evidence type="ECO:0000256" key="6">
    <source>
        <dbReference type="ARBA" id="ARBA00023136"/>
    </source>
</evidence>
<dbReference type="PANTHER" id="PTHR32089:SF112">
    <property type="entry name" value="LYSOZYME-LIKE PROTEIN-RELATED"/>
    <property type="match status" value="1"/>
</dbReference>
<dbReference type="InterPro" id="IPR033479">
    <property type="entry name" value="dCache_1"/>
</dbReference>
<evidence type="ECO:0000256" key="4">
    <source>
        <dbReference type="ARBA" id="ARBA00022692"/>
    </source>
</evidence>
<dbReference type="CDD" id="cd06225">
    <property type="entry name" value="HAMP"/>
    <property type="match status" value="1"/>
</dbReference>
<feature type="transmembrane region" description="Helical" evidence="10">
    <location>
        <begin position="287"/>
        <end position="308"/>
    </location>
</feature>
<evidence type="ECO:0000256" key="10">
    <source>
        <dbReference type="SAM" id="Phobius"/>
    </source>
</evidence>
<evidence type="ECO:0000256" key="7">
    <source>
        <dbReference type="ARBA" id="ARBA00023224"/>
    </source>
</evidence>
<evidence type="ECO:0000259" key="11">
    <source>
        <dbReference type="PROSITE" id="PS50111"/>
    </source>
</evidence>
<organism evidence="13 14">
    <name type="scientific">Paenibacillus soyae</name>
    <dbReference type="NCBI Taxonomy" id="2969249"/>
    <lineage>
        <taxon>Bacteria</taxon>
        <taxon>Bacillati</taxon>
        <taxon>Bacillota</taxon>
        <taxon>Bacilli</taxon>
        <taxon>Bacillales</taxon>
        <taxon>Paenibacillaceae</taxon>
        <taxon>Paenibacillus</taxon>
    </lineage>
</organism>
<dbReference type="InterPro" id="IPR004089">
    <property type="entry name" value="MCPsignal_dom"/>
</dbReference>
<evidence type="ECO:0000256" key="8">
    <source>
        <dbReference type="ARBA" id="ARBA00029447"/>
    </source>
</evidence>
<evidence type="ECO:0000256" key="1">
    <source>
        <dbReference type="ARBA" id="ARBA00004651"/>
    </source>
</evidence>
<feature type="domain" description="HAMP" evidence="12">
    <location>
        <begin position="305"/>
        <end position="360"/>
    </location>
</feature>
<evidence type="ECO:0000256" key="3">
    <source>
        <dbReference type="ARBA" id="ARBA00022500"/>
    </source>
</evidence>
<dbReference type="Pfam" id="PF00672">
    <property type="entry name" value="HAMP"/>
    <property type="match status" value="1"/>
</dbReference>
<dbReference type="CDD" id="cd18773">
    <property type="entry name" value="PDC1_HK_sensor"/>
    <property type="match status" value="1"/>
</dbReference>
<feature type="domain" description="Methyl-accepting transducer" evidence="11">
    <location>
        <begin position="379"/>
        <end position="637"/>
    </location>
</feature>
<dbReference type="Gene3D" id="6.10.340.10">
    <property type="match status" value="1"/>
</dbReference>
<dbReference type="RefSeq" id="WP_257448493.1">
    <property type="nucleotide sequence ID" value="NZ_JANIPJ010000013.1"/>
</dbReference>
<dbReference type="SUPFAM" id="SSF58104">
    <property type="entry name" value="Methyl-accepting chemotaxis protein (MCP) signaling domain"/>
    <property type="match status" value="1"/>
</dbReference>
<reference evidence="13" key="1">
    <citation type="submission" date="2022-08" db="EMBL/GenBank/DDBJ databases">
        <title>The genomic sequence of strain Paenibacillus sp. SCIV0701.</title>
        <authorList>
            <person name="Zhao H."/>
        </authorList>
    </citation>
    <scope>NUCLEOTIDE SEQUENCE</scope>
    <source>
        <strain evidence="13">SCIV0701</strain>
    </source>
</reference>
<dbReference type="GO" id="GO:0007165">
    <property type="term" value="P:signal transduction"/>
    <property type="evidence" value="ECO:0007669"/>
    <property type="project" value="UniProtKB-KW"/>
</dbReference>
<comment type="similarity">
    <text evidence="8">Belongs to the methyl-accepting chemotaxis (MCP) protein family.</text>
</comment>
<dbReference type="Proteomes" id="UP001141950">
    <property type="component" value="Unassembled WGS sequence"/>
</dbReference>
<name>A0A9X2MRX5_9BACL</name>
<dbReference type="Gene3D" id="1.10.287.950">
    <property type="entry name" value="Methyl-accepting chemotaxis protein"/>
    <property type="match status" value="1"/>
</dbReference>
<evidence type="ECO:0000256" key="9">
    <source>
        <dbReference type="PROSITE-ProRule" id="PRU00284"/>
    </source>
</evidence>
<accession>A0A9X2MRX5</accession>
<protein>
    <submittedName>
        <fullName evidence="13">Methyl-accepting chemotaxis protein</fullName>
    </submittedName>
</protein>
<dbReference type="AlphaFoldDB" id="A0A9X2MRX5"/>
<dbReference type="SMART" id="SM00283">
    <property type="entry name" value="MA"/>
    <property type="match status" value="1"/>
</dbReference>
<dbReference type="Gene3D" id="3.30.450.20">
    <property type="entry name" value="PAS domain"/>
    <property type="match status" value="1"/>
</dbReference>
<evidence type="ECO:0000259" key="12">
    <source>
        <dbReference type="PROSITE" id="PS50885"/>
    </source>
</evidence>
<dbReference type="PROSITE" id="PS50111">
    <property type="entry name" value="CHEMOTAXIS_TRANSDUC_2"/>
    <property type="match status" value="1"/>
</dbReference>